<keyword evidence="4" id="KW-0804">Transcription</keyword>
<evidence type="ECO:0000313" key="7">
    <source>
        <dbReference type="Proteomes" id="UP000319014"/>
    </source>
</evidence>
<dbReference type="Gene3D" id="3.40.190.290">
    <property type="match status" value="1"/>
</dbReference>
<dbReference type="CDD" id="cd05466">
    <property type="entry name" value="PBP2_LTTR_substrate"/>
    <property type="match status" value="1"/>
</dbReference>
<organism evidence="6 7">
    <name type="scientific">Paracoccus laeviglucosivorans</name>
    <dbReference type="NCBI Taxonomy" id="1197861"/>
    <lineage>
        <taxon>Bacteria</taxon>
        <taxon>Pseudomonadati</taxon>
        <taxon>Pseudomonadota</taxon>
        <taxon>Alphaproteobacteria</taxon>
        <taxon>Rhodobacterales</taxon>
        <taxon>Paracoccaceae</taxon>
        <taxon>Paracoccus</taxon>
    </lineage>
</organism>
<gene>
    <name evidence="6" type="ORF">SAMN06265221_12127</name>
</gene>
<dbReference type="PROSITE" id="PS50931">
    <property type="entry name" value="HTH_LYSR"/>
    <property type="match status" value="1"/>
</dbReference>
<dbReference type="RefSeq" id="WP_221930464.1">
    <property type="nucleotide sequence ID" value="NZ_FXTK01000021.1"/>
</dbReference>
<dbReference type="PANTHER" id="PTHR30126:SF98">
    <property type="entry name" value="HTH-TYPE TRANSCRIPTIONAL ACTIVATOR BAUR"/>
    <property type="match status" value="1"/>
</dbReference>
<dbReference type="InterPro" id="IPR036390">
    <property type="entry name" value="WH_DNA-bd_sf"/>
</dbReference>
<dbReference type="EMBL" id="FXTK01000021">
    <property type="protein sequence ID" value="SMO94579.1"/>
    <property type="molecule type" value="Genomic_DNA"/>
</dbReference>
<dbReference type="SUPFAM" id="SSF46785">
    <property type="entry name" value="Winged helix' DNA-binding domain"/>
    <property type="match status" value="1"/>
</dbReference>
<dbReference type="InterPro" id="IPR000847">
    <property type="entry name" value="LysR_HTH_N"/>
</dbReference>
<dbReference type="SUPFAM" id="SSF53850">
    <property type="entry name" value="Periplasmic binding protein-like II"/>
    <property type="match status" value="1"/>
</dbReference>
<dbReference type="GO" id="GO:0003700">
    <property type="term" value="F:DNA-binding transcription factor activity"/>
    <property type="evidence" value="ECO:0007669"/>
    <property type="project" value="InterPro"/>
</dbReference>
<evidence type="ECO:0000256" key="3">
    <source>
        <dbReference type="ARBA" id="ARBA00023125"/>
    </source>
</evidence>
<dbReference type="GO" id="GO:0000976">
    <property type="term" value="F:transcription cis-regulatory region binding"/>
    <property type="evidence" value="ECO:0007669"/>
    <property type="project" value="TreeGrafter"/>
</dbReference>
<dbReference type="Pfam" id="PF00126">
    <property type="entry name" value="HTH_1"/>
    <property type="match status" value="1"/>
</dbReference>
<proteinExistence type="inferred from homology"/>
<dbReference type="InterPro" id="IPR005119">
    <property type="entry name" value="LysR_subst-bd"/>
</dbReference>
<evidence type="ECO:0000259" key="5">
    <source>
        <dbReference type="PROSITE" id="PS50931"/>
    </source>
</evidence>
<protein>
    <submittedName>
        <fullName evidence="6">DNA-binding transcriptional regulator, LysR family</fullName>
    </submittedName>
</protein>
<reference evidence="6 7" key="1">
    <citation type="submission" date="2017-05" db="EMBL/GenBank/DDBJ databases">
        <authorList>
            <person name="Varghese N."/>
            <person name="Submissions S."/>
        </authorList>
    </citation>
    <scope>NUCLEOTIDE SEQUENCE [LARGE SCALE GENOMIC DNA]</scope>
    <source>
        <strain evidence="6 7">DSM 100094</strain>
    </source>
</reference>
<evidence type="ECO:0000313" key="6">
    <source>
        <dbReference type="EMBL" id="SMO94579.1"/>
    </source>
</evidence>
<dbReference type="Pfam" id="PF03466">
    <property type="entry name" value="LysR_substrate"/>
    <property type="match status" value="1"/>
</dbReference>
<keyword evidence="7" id="KW-1185">Reference proteome</keyword>
<feature type="domain" description="HTH lysR-type" evidence="5">
    <location>
        <begin position="6"/>
        <end position="63"/>
    </location>
</feature>
<evidence type="ECO:0000256" key="1">
    <source>
        <dbReference type="ARBA" id="ARBA00009437"/>
    </source>
</evidence>
<evidence type="ECO:0000256" key="4">
    <source>
        <dbReference type="ARBA" id="ARBA00023163"/>
    </source>
</evidence>
<evidence type="ECO:0000256" key="2">
    <source>
        <dbReference type="ARBA" id="ARBA00023015"/>
    </source>
</evidence>
<dbReference type="AlphaFoldDB" id="A0A521FEP2"/>
<keyword evidence="3 6" id="KW-0238">DNA-binding</keyword>
<dbReference type="Gene3D" id="1.10.10.10">
    <property type="entry name" value="Winged helix-like DNA-binding domain superfamily/Winged helix DNA-binding domain"/>
    <property type="match status" value="1"/>
</dbReference>
<dbReference type="InterPro" id="IPR036388">
    <property type="entry name" value="WH-like_DNA-bd_sf"/>
</dbReference>
<dbReference type="Proteomes" id="UP000319014">
    <property type="component" value="Unassembled WGS sequence"/>
</dbReference>
<sequence>MRISDFTLRNMRTFCAVADHRGFAGAQAVLGMSQSAVSTHIKDLEVTLGFALCRRGRGGFALTEKGEAVYAYARQMLSGIEDCEARLGTLGRVLAGHLRVGVVDSEADNPELPVHRAIRRFFLREQEVRLSLEVGTPEDLGKALQTGDIHVAIGPFPTRHPNIEYMPVYAEEHALFCGNHHPLFGLEQDISLEVLSQHPMTVRPYLQRAELAPLVNPRVIASVSNMEAQAILIRSGCFLGFLPVHFARKWLDTAEMRRIDLPGIGWHSQFFVALRAQPEPTEVAQLFARDAVLELAGGGN</sequence>
<name>A0A521FEP2_9RHOB</name>
<keyword evidence="2" id="KW-0805">Transcription regulation</keyword>
<dbReference type="PANTHER" id="PTHR30126">
    <property type="entry name" value="HTH-TYPE TRANSCRIPTIONAL REGULATOR"/>
    <property type="match status" value="1"/>
</dbReference>
<accession>A0A521FEP2</accession>
<comment type="similarity">
    <text evidence="1">Belongs to the LysR transcriptional regulatory family.</text>
</comment>